<dbReference type="AlphaFoldDB" id="A0A133U6X9"/>
<dbReference type="EMBL" id="LHXJ01000059">
    <property type="protein sequence ID" value="KXA89950.1"/>
    <property type="molecule type" value="Genomic_DNA"/>
</dbReference>
<dbReference type="Gene3D" id="2.40.160.90">
    <property type="match status" value="1"/>
</dbReference>
<sequence length="99" mass="10624">MEKDGNNVVQYSGKVSGSYSGSFEMTVNFEESRVKGTFEGGSYEVNVKGSIEDREISAEGSVIGQQVKISGQVSEDRSTIGGEWKAPSFASGEWNGTED</sequence>
<feature type="region of interest" description="Disordered" evidence="1">
    <location>
        <begin position="70"/>
        <end position="99"/>
    </location>
</feature>
<gene>
    <name evidence="2" type="ORF">AKJ57_04635</name>
</gene>
<protein>
    <submittedName>
        <fullName evidence="2">Uncharacterized protein</fullName>
    </submittedName>
</protein>
<proteinExistence type="predicted"/>
<dbReference type="Proteomes" id="UP000070163">
    <property type="component" value="Unassembled WGS sequence"/>
</dbReference>
<comment type="caution">
    <text evidence="2">The sequence shown here is derived from an EMBL/GenBank/DDBJ whole genome shotgun (WGS) entry which is preliminary data.</text>
</comment>
<evidence type="ECO:0000256" key="1">
    <source>
        <dbReference type="SAM" id="MobiDB-lite"/>
    </source>
</evidence>
<accession>A0A133U6X9</accession>
<name>A0A133U6X9_9EURY</name>
<organism evidence="2 3">
    <name type="scientific">candidate division MSBL1 archaeon SCGC-AAA259A05</name>
    <dbReference type="NCBI Taxonomy" id="1698259"/>
    <lineage>
        <taxon>Archaea</taxon>
        <taxon>Methanobacteriati</taxon>
        <taxon>Methanobacteriota</taxon>
        <taxon>candidate division MSBL1</taxon>
    </lineage>
</organism>
<keyword evidence="3" id="KW-1185">Reference proteome</keyword>
<evidence type="ECO:0000313" key="2">
    <source>
        <dbReference type="EMBL" id="KXA89950.1"/>
    </source>
</evidence>
<evidence type="ECO:0000313" key="3">
    <source>
        <dbReference type="Proteomes" id="UP000070163"/>
    </source>
</evidence>
<reference evidence="2 3" key="1">
    <citation type="journal article" date="2016" name="Sci. Rep.">
        <title>Metabolic traits of an uncultured archaeal lineage -MSBL1- from brine pools of the Red Sea.</title>
        <authorList>
            <person name="Mwirichia R."/>
            <person name="Alam I."/>
            <person name="Rashid M."/>
            <person name="Vinu M."/>
            <person name="Ba-Alawi W."/>
            <person name="Anthony Kamau A."/>
            <person name="Kamanda Ngugi D."/>
            <person name="Goker M."/>
            <person name="Klenk H.P."/>
            <person name="Bajic V."/>
            <person name="Stingl U."/>
        </authorList>
    </citation>
    <scope>NUCLEOTIDE SEQUENCE [LARGE SCALE GENOMIC DNA]</scope>
    <source>
        <strain evidence="2">SCGC-AAA259A05</strain>
    </source>
</reference>